<evidence type="ECO:0000256" key="2">
    <source>
        <dbReference type="ARBA" id="ARBA00007590"/>
    </source>
</evidence>
<dbReference type="Gramene" id="TVU16070">
    <property type="protein sequence ID" value="TVU16070"/>
    <property type="gene ID" value="EJB05_39618"/>
</dbReference>
<proteinExistence type="inferred from homology"/>
<dbReference type="InterPro" id="IPR005349">
    <property type="entry name" value="TMEM14"/>
</dbReference>
<evidence type="ECO:0000313" key="8">
    <source>
        <dbReference type="Proteomes" id="UP000324897"/>
    </source>
</evidence>
<evidence type="ECO:0000256" key="5">
    <source>
        <dbReference type="ARBA" id="ARBA00023136"/>
    </source>
</evidence>
<sequence>MTALMTATSAVPLRLPAALPPRPPLCPRVVRLRLQPQRRALLRCAAVSELAPAASAAYGVLLLGGGAFAYARSGSKGSIYGGLAGSALMGIAYYLMQSPDTKAAGDAVGFGSAFLFASVFGIRLYNSRKLVPSGLLLALSLGALGVFYSAYLQDKACFRAHVVAHWRPATVLPLPLATFHTGTGSSSSVGSAVAETTAKGTMVCSYQTVDQRWWWVAHRKNSCNPSYMNAGRWLPGW</sequence>
<evidence type="ECO:0000313" key="7">
    <source>
        <dbReference type="EMBL" id="TVU16070.1"/>
    </source>
</evidence>
<evidence type="ECO:0000256" key="4">
    <source>
        <dbReference type="ARBA" id="ARBA00022989"/>
    </source>
</evidence>
<organism evidence="7 8">
    <name type="scientific">Eragrostis curvula</name>
    <name type="common">weeping love grass</name>
    <dbReference type="NCBI Taxonomy" id="38414"/>
    <lineage>
        <taxon>Eukaryota</taxon>
        <taxon>Viridiplantae</taxon>
        <taxon>Streptophyta</taxon>
        <taxon>Embryophyta</taxon>
        <taxon>Tracheophyta</taxon>
        <taxon>Spermatophyta</taxon>
        <taxon>Magnoliopsida</taxon>
        <taxon>Liliopsida</taxon>
        <taxon>Poales</taxon>
        <taxon>Poaceae</taxon>
        <taxon>PACMAD clade</taxon>
        <taxon>Chloridoideae</taxon>
        <taxon>Eragrostideae</taxon>
        <taxon>Eragrostidinae</taxon>
        <taxon>Eragrostis</taxon>
    </lineage>
</organism>
<dbReference type="GO" id="GO:0009706">
    <property type="term" value="C:chloroplast inner membrane"/>
    <property type="evidence" value="ECO:0007669"/>
    <property type="project" value="TreeGrafter"/>
</dbReference>
<dbReference type="AlphaFoldDB" id="A0A5J9TXJ2"/>
<evidence type="ECO:0000256" key="3">
    <source>
        <dbReference type="ARBA" id="ARBA00022692"/>
    </source>
</evidence>
<evidence type="ECO:0000256" key="6">
    <source>
        <dbReference type="SAM" id="Phobius"/>
    </source>
</evidence>
<keyword evidence="4 6" id="KW-1133">Transmembrane helix</keyword>
<dbReference type="InterPro" id="IPR044890">
    <property type="entry name" value="TMEM14_sf"/>
</dbReference>
<dbReference type="PANTHER" id="PTHR12668">
    <property type="entry name" value="TRANSMEMBRANE PROTEIN 14, 15"/>
    <property type="match status" value="1"/>
</dbReference>
<keyword evidence="3 6" id="KW-0812">Transmembrane</keyword>
<name>A0A5J9TXJ2_9POAL</name>
<feature type="transmembrane region" description="Helical" evidence="6">
    <location>
        <begin position="131"/>
        <end position="151"/>
    </location>
</feature>
<dbReference type="Pfam" id="PF03647">
    <property type="entry name" value="Tmemb_14"/>
    <property type="match status" value="1"/>
</dbReference>
<feature type="transmembrane region" description="Helical" evidence="6">
    <location>
        <begin position="40"/>
        <end position="71"/>
    </location>
</feature>
<comment type="subcellular location">
    <subcellularLocation>
        <location evidence="1">Membrane</location>
    </subcellularLocation>
</comment>
<accession>A0A5J9TXJ2</accession>
<dbReference type="Gene3D" id="1.10.10.1740">
    <property type="entry name" value="Transmembrane protein 14-like"/>
    <property type="match status" value="1"/>
</dbReference>
<evidence type="ECO:0000256" key="1">
    <source>
        <dbReference type="ARBA" id="ARBA00004370"/>
    </source>
</evidence>
<keyword evidence="8" id="KW-1185">Reference proteome</keyword>
<feature type="transmembrane region" description="Helical" evidence="6">
    <location>
        <begin position="107"/>
        <end position="125"/>
    </location>
</feature>
<dbReference type="GO" id="GO:0015245">
    <property type="term" value="F:fatty acid transmembrane transporter activity"/>
    <property type="evidence" value="ECO:0007669"/>
    <property type="project" value="TreeGrafter"/>
</dbReference>
<feature type="transmembrane region" description="Helical" evidence="6">
    <location>
        <begin position="77"/>
        <end position="95"/>
    </location>
</feature>
<dbReference type="Proteomes" id="UP000324897">
    <property type="component" value="Unassembled WGS sequence"/>
</dbReference>
<keyword evidence="5 6" id="KW-0472">Membrane</keyword>
<dbReference type="PANTHER" id="PTHR12668:SF38">
    <property type="entry name" value="PROTEIN FATTY ACID EXPORT 4, CHLOROPLASTIC"/>
    <property type="match status" value="1"/>
</dbReference>
<comment type="similarity">
    <text evidence="2">Belongs to the TMEM14 family.</text>
</comment>
<gene>
    <name evidence="7" type="ORF">EJB05_39618</name>
</gene>
<reference evidence="7 8" key="1">
    <citation type="journal article" date="2019" name="Sci. Rep.">
        <title>A high-quality genome of Eragrostis curvula grass provides insights into Poaceae evolution and supports new strategies to enhance forage quality.</title>
        <authorList>
            <person name="Carballo J."/>
            <person name="Santos B.A.C.M."/>
            <person name="Zappacosta D."/>
            <person name="Garbus I."/>
            <person name="Selva J.P."/>
            <person name="Gallo C.A."/>
            <person name="Diaz A."/>
            <person name="Albertini E."/>
            <person name="Caccamo M."/>
            <person name="Echenique V."/>
        </authorList>
    </citation>
    <scope>NUCLEOTIDE SEQUENCE [LARGE SCALE GENOMIC DNA]</scope>
    <source>
        <strain evidence="8">cv. Victoria</strain>
        <tissue evidence="7">Leaf</tissue>
    </source>
</reference>
<protein>
    <submittedName>
        <fullName evidence="7">Uncharacterized protein</fullName>
    </submittedName>
</protein>
<dbReference type="EMBL" id="RWGY01000031">
    <property type="protein sequence ID" value="TVU16070.1"/>
    <property type="molecule type" value="Genomic_DNA"/>
</dbReference>
<comment type="caution">
    <text evidence="7">The sequence shown here is derived from an EMBL/GenBank/DDBJ whole genome shotgun (WGS) entry which is preliminary data.</text>
</comment>
<feature type="non-terminal residue" evidence="7">
    <location>
        <position position="1"/>
    </location>
</feature>
<dbReference type="OrthoDB" id="5620at2759"/>